<proteinExistence type="predicted"/>
<protein>
    <submittedName>
        <fullName evidence="1">Uncharacterized protein</fullName>
    </submittedName>
</protein>
<name>S4PES0_9NEOP</name>
<dbReference type="AlphaFoldDB" id="S4PES0"/>
<reference evidence="1" key="2">
    <citation type="submission" date="2013-05" db="EMBL/GenBank/DDBJ databases">
        <authorList>
            <person name="Carter J.-M."/>
            <person name="Baker S.C."/>
            <person name="Pink R."/>
            <person name="Carter D.R.F."/>
            <person name="Collins A."/>
            <person name="Tomlin J."/>
            <person name="Gibbs M."/>
            <person name="Breuker C.J."/>
        </authorList>
    </citation>
    <scope>NUCLEOTIDE SEQUENCE</scope>
    <source>
        <tissue evidence="1">Ovary</tissue>
    </source>
</reference>
<accession>S4PES0</accession>
<evidence type="ECO:0000313" key="1">
    <source>
        <dbReference type="EMBL" id="JAA85635.1"/>
    </source>
</evidence>
<dbReference type="EMBL" id="GAIX01006925">
    <property type="protein sequence ID" value="JAA85635.1"/>
    <property type="molecule type" value="Transcribed_RNA"/>
</dbReference>
<sequence length="68" mass="7523">DSPFSAALNSRTLNHNLWHSIYSPGLKSSQICADISQRIEACTHALHQPSSCSYFTLSVILFVSKTLQ</sequence>
<feature type="non-terminal residue" evidence="1">
    <location>
        <position position="1"/>
    </location>
</feature>
<organism evidence="1">
    <name type="scientific">Pararge aegeria</name>
    <name type="common">speckled wood butterfly</name>
    <dbReference type="NCBI Taxonomy" id="116150"/>
    <lineage>
        <taxon>Eukaryota</taxon>
        <taxon>Metazoa</taxon>
        <taxon>Ecdysozoa</taxon>
        <taxon>Arthropoda</taxon>
        <taxon>Hexapoda</taxon>
        <taxon>Insecta</taxon>
        <taxon>Pterygota</taxon>
        <taxon>Neoptera</taxon>
        <taxon>Endopterygota</taxon>
        <taxon>Lepidoptera</taxon>
        <taxon>Glossata</taxon>
        <taxon>Ditrysia</taxon>
        <taxon>Papilionoidea</taxon>
        <taxon>Nymphalidae</taxon>
        <taxon>Satyrinae</taxon>
        <taxon>Satyrini</taxon>
        <taxon>Parargina</taxon>
        <taxon>Pararge</taxon>
    </lineage>
</organism>
<reference evidence="1" key="1">
    <citation type="journal article" date="2013" name="BMC Genomics">
        <title>Unscrambling butterfly oogenesis.</title>
        <authorList>
            <person name="Carter J.M."/>
            <person name="Baker S.C."/>
            <person name="Pink R."/>
            <person name="Carter D.R."/>
            <person name="Collins A."/>
            <person name="Tomlin J."/>
            <person name="Gibbs M."/>
            <person name="Breuker C.J."/>
        </authorList>
    </citation>
    <scope>NUCLEOTIDE SEQUENCE</scope>
    <source>
        <tissue evidence="1">Ovary</tissue>
    </source>
</reference>